<dbReference type="Gene3D" id="3.40.50.150">
    <property type="entry name" value="Vaccinia Virus protein VP39"/>
    <property type="match status" value="1"/>
</dbReference>
<dbReference type="InterPro" id="IPR001525">
    <property type="entry name" value="C5_MeTfrase"/>
</dbReference>
<evidence type="ECO:0000256" key="1">
    <source>
        <dbReference type="ARBA" id="ARBA00022603"/>
    </source>
</evidence>
<evidence type="ECO:0000256" key="3">
    <source>
        <dbReference type="ARBA" id="ARBA00022691"/>
    </source>
</evidence>
<comment type="similarity">
    <text evidence="5">Belongs to the class I-like SAM-binding methyltransferase superfamily. C5-methyltransferase family.</text>
</comment>
<accession>A0A0L6JTN6</accession>
<dbReference type="EMBL" id="LGTC01000001">
    <property type="protein sequence ID" value="KNY29050.1"/>
    <property type="molecule type" value="Genomic_DNA"/>
</dbReference>
<evidence type="ECO:0000256" key="4">
    <source>
        <dbReference type="ARBA" id="ARBA00022747"/>
    </source>
</evidence>
<evidence type="ECO:0000256" key="5">
    <source>
        <dbReference type="PROSITE-ProRule" id="PRU01016"/>
    </source>
</evidence>
<sequence length="138" mass="15439">MSDKLTLGSLFDGSGGFPLGALLNGIVPIWASEIEPFPIRVTTKRLPFVKHYGDIRKINGAEIEPVDIITFGSPCTDMSVAGKRAGLDGKQSVLFHEAIRIIKEMRCKTNGMYPRFIVWENVPYVLKFIRDIMSCKHL</sequence>
<dbReference type="Pfam" id="PF00145">
    <property type="entry name" value="DNA_methylase"/>
    <property type="match status" value="1"/>
</dbReference>
<dbReference type="InterPro" id="IPR029063">
    <property type="entry name" value="SAM-dependent_MTases_sf"/>
</dbReference>
<comment type="caution">
    <text evidence="6">The sequence shown here is derived from an EMBL/GenBank/DDBJ whole genome shotgun (WGS) entry which is preliminary data.</text>
</comment>
<dbReference type="STRING" id="398512.Bccel_4324"/>
<keyword evidence="7" id="KW-1185">Reference proteome</keyword>
<dbReference type="Proteomes" id="UP000036923">
    <property type="component" value="Unassembled WGS sequence"/>
</dbReference>
<proteinExistence type="inferred from homology"/>
<keyword evidence="4" id="KW-0680">Restriction system</keyword>
<protein>
    <submittedName>
        <fullName evidence="6">C-5 cytosine-specific DNA methylase</fullName>
    </submittedName>
</protein>
<evidence type="ECO:0000313" key="7">
    <source>
        <dbReference type="Proteomes" id="UP000036923"/>
    </source>
</evidence>
<evidence type="ECO:0000256" key="2">
    <source>
        <dbReference type="ARBA" id="ARBA00022679"/>
    </source>
</evidence>
<keyword evidence="2 5" id="KW-0808">Transferase</keyword>
<dbReference type="PROSITE" id="PS00094">
    <property type="entry name" value="C5_MTASE_1"/>
    <property type="match status" value="1"/>
</dbReference>
<dbReference type="AlphaFoldDB" id="A0A0L6JTN6"/>
<dbReference type="InterPro" id="IPR018117">
    <property type="entry name" value="C5_DNA_meth_AS"/>
</dbReference>
<feature type="active site" evidence="5">
    <location>
        <position position="75"/>
    </location>
</feature>
<dbReference type="GO" id="GO:0008168">
    <property type="term" value="F:methyltransferase activity"/>
    <property type="evidence" value="ECO:0007669"/>
    <property type="project" value="UniProtKB-KW"/>
</dbReference>
<organism evidence="6 7">
    <name type="scientific">Pseudobacteroides cellulosolvens ATCC 35603 = DSM 2933</name>
    <dbReference type="NCBI Taxonomy" id="398512"/>
    <lineage>
        <taxon>Bacteria</taxon>
        <taxon>Bacillati</taxon>
        <taxon>Bacillota</taxon>
        <taxon>Clostridia</taxon>
        <taxon>Eubacteriales</taxon>
        <taxon>Oscillospiraceae</taxon>
        <taxon>Pseudobacteroides</taxon>
    </lineage>
</organism>
<dbReference type="GO" id="GO:0009307">
    <property type="term" value="P:DNA restriction-modification system"/>
    <property type="evidence" value="ECO:0007669"/>
    <property type="project" value="UniProtKB-KW"/>
</dbReference>
<dbReference type="PROSITE" id="PS51679">
    <property type="entry name" value="SAM_MT_C5"/>
    <property type="match status" value="1"/>
</dbReference>
<reference evidence="7" key="1">
    <citation type="submission" date="2015-07" db="EMBL/GenBank/DDBJ databases">
        <title>Near-Complete Genome Sequence of the Cellulolytic Bacterium Bacteroides (Pseudobacteroides) cellulosolvens ATCC 35603.</title>
        <authorList>
            <person name="Dassa B."/>
            <person name="Utturkar S.M."/>
            <person name="Klingeman D.M."/>
            <person name="Hurt R.A."/>
            <person name="Keller M."/>
            <person name="Xu J."/>
            <person name="Reddy Y.H.K."/>
            <person name="Borovok I."/>
            <person name="Grinberg I.R."/>
            <person name="Lamed R."/>
            <person name="Zhivin O."/>
            <person name="Bayer E.A."/>
            <person name="Brown S.D."/>
        </authorList>
    </citation>
    <scope>NUCLEOTIDE SEQUENCE [LARGE SCALE GENOMIC DNA]</scope>
    <source>
        <strain evidence="7">DSM 2933</strain>
    </source>
</reference>
<evidence type="ECO:0000313" key="6">
    <source>
        <dbReference type="EMBL" id="KNY29050.1"/>
    </source>
</evidence>
<keyword evidence="3 5" id="KW-0949">S-adenosyl-L-methionine</keyword>
<dbReference type="PATRIC" id="fig|398512.5.peg.4529"/>
<gene>
    <name evidence="6" type="ORF">Bccel_4324</name>
</gene>
<name>A0A0L6JTN6_9FIRM</name>
<dbReference type="SUPFAM" id="SSF53335">
    <property type="entry name" value="S-adenosyl-L-methionine-dependent methyltransferases"/>
    <property type="match status" value="1"/>
</dbReference>
<dbReference type="eggNOG" id="COG0270">
    <property type="taxonomic scope" value="Bacteria"/>
</dbReference>
<dbReference type="REBASE" id="129473">
    <property type="entry name" value="M2.Pce2933ORF4320P"/>
</dbReference>
<dbReference type="GO" id="GO:0032259">
    <property type="term" value="P:methylation"/>
    <property type="evidence" value="ECO:0007669"/>
    <property type="project" value="UniProtKB-KW"/>
</dbReference>
<keyword evidence="1 5" id="KW-0489">Methyltransferase</keyword>